<organism evidence="9 11">
    <name type="scientific">Bacteroides intestinalis</name>
    <dbReference type="NCBI Taxonomy" id="329854"/>
    <lineage>
        <taxon>Bacteria</taxon>
        <taxon>Pseudomonadati</taxon>
        <taxon>Bacteroidota</taxon>
        <taxon>Bacteroidia</taxon>
        <taxon>Bacteroidales</taxon>
        <taxon>Bacteroidaceae</taxon>
        <taxon>Bacteroides</taxon>
    </lineage>
</organism>
<feature type="signal peptide" evidence="6">
    <location>
        <begin position="1"/>
        <end position="21"/>
    </location>
</feature>
<dbReference type="EMBL" id="QRWT01000019">
    <property type="protein sequence ID" value="RGT49438.1"/>
    <property type="molecule type" value="Genomic_DNA"/>
</dbReference>
<dbReference type="InterPro" id="IPR012944">
    <property type="entry name" value="SusD_RagB_dom"/>
</dbReference>
<feature type="domain" description="RagB/SusD" evidence="7">
    <location>
        <begin position="357"/>
        <end position="646"/>
    </location>
</feature>
<name>A0A3E4IKY8_9BACE</name>
<feature type="chain" id="PRO_5043182008" evidence="6">
    <location>
        <begin position="22"/>
        <end position="670"/>
    </location>
</feature>
<dbReference type="GO" id="GO:0009279">
    <property type="term" value="C:cell outer membrane"/>
    <property type="evidence" value="ECO:0007669"/>
    <property type="project" value="UniProtKB-SubCell"/>
</dbReference>
<feature type="domain" description="SusD-like N-terminal" evidence="8">
    <location>
        <begin position="114"/>
        <end position="236"/>
    </location>
</feature>
<dbReference type="Proteomes" id="UP000286003">
    <property type="component" value="Unassembled WGS sequence"/>
</dbReference>
<dbReference type="RefSeq" id="WP_007660088.1">
    <property type="nucleotide sequence ID" value="NZ_BAABZC010000001.1"/>
</dbReference>
<comment type="subcellular location">
    <subcellularLocation>
        <location evidence="1">Cell outer membrane</location>
    </subcellularLocation>
</comment>
<evidence type="ECO:0000259" key="8">
    <source>
        <dbReference type="Pfam" id="PF14322"/>
    </source>
</evidence>
<evidence type="ECO:0000256" key="2">
    <source>
        <dbReference type="ARBA" id="ARBA00006275"/>
    </source>
</evidence>
<dbReference type="Pfam" id="PF14322">
    <property type="entry name" value="SusD-like_3"/>
    <property type="match status" value="1"/>
</dbReference>
<protein>
    <submittedName>
        <fullName evidence="9">RagB/SusD family nutrient uptake outer membrane protein</fullName>
    </submittedName>
</protein>
<evidence type="ECO:0000313" key="9">
    <source>
        <dbReference type="EMBL" id="RGT49438.1"/>
    </source>
</evidence>
<keyword evidence="3 6" id="KW-0732">Signal</keyword>
<evidence type="ECO:0000313" key="12">
    <source>
        <dbReference type="Proteomes" id="UP000286003"/>
    </source>
</evidence>
<dbReference type="PROSITE" id="PS51257">
    <property type="entry name" value="PROKAR_LIPOPROTEIN"/>
    <property type="match status" value="1"/>
</dbReference>
<dbReference type="InterPro" id="IPR033985">
    <property type="entry name" value="SusD-like_N"/>
</dbReference>
<dbReference type="Gene3D" id="1.25.40.390">
    <property type="match status" value="1"/>
</dbReference>
<evidence type="ECO:0000256" key="6">
    <source>
        <dbReference type="SAM" id="SignalP"/>
    </source>
</evidence>
<evidence type="ECO:0000256" key="5">
    <source>
        <dbReference type="ARBA" id="ARBA00023237"/>
    </source>
</evidence>
<dbReference type="InterPro" id="IPR011990">
    <property type="entry name" value="TPR-like_helical_dom_sf"/>
</dbReference>
<reference evidence="11 12" key="1">
    <citation type="submission" date="2018-08" db="EMBL/GenBank/DDBJ databases">
        <title>A genome reference for cultivated species of the human gut microbiota.</title>
        <authorList>
            <person name="Zou Y."/>
            <person name="Xue W."/>
            <person name="Luo G."/>
        </authorList>
    </citation>
    <scope>NUCLEOTIDE SEQUENCE [LARGE SCALE GENOMIC DNA]</scope>
    <source>
        <strain evidence="9 11">AF19-10AC</strain>
        <strain evidence="10 12">AF31-23</strain>
    </source>
</reference>
<dbReference type="EMBL" id="QRQM01000003">
    <property type="protein sequence ID" value="RHN09409.1"/>
    <property type="molecule type" value="Genomic_DNA"/>
</dbReference>
<sequence>MKKMNKLVRGCMVLASAAMLASCSDSFLEQDPLSFYNPGNTYTTESGLRSAMAMCDLGLKEMLMDGNGNVLPIASLYFMTDIGLYAKTDAGFFMDDFANKITPTSGMKGGGDENAMSRFWDRGWTSIKFANTVLSYVDQVQSLDEKVRNEYKGRAYFHRAYGYYHQALLFGDIPLVTKIIEVPKQNYKSTSKEAIFQMLVHDLEFAVQNVPAQKDMSYMGTVNQEACMQLLIKCYLVTGEYKKAEDMATDLINNHGLKLMDAPFGSLVTGNSTTWPVERNVVWDLHRGENVSIAENKETIMPILNFHSQSWINYPLMRAMCVHWSNSVIMDPHKLSAPTYNYSRTDGKYNEELDWVRALGRGIGCFRTSRHYNQTIWRYDGEEDTQDLRHNRAVGNWVEMEDLKYNNPSSAFYGQNMTLYAPEDWTSEDGKSSVKKGELLCLDTIRSWYPTPLYKVYIKDAAAEENMGANQFNGATKGNACSNGDLYLFRLAETYLLRAEAKFYQGNTTGAADDVNAVRRRANAKKMFTTVTIGDITDERARELYLEEWRQPELTRISWCLARSGQPDEWGETYDLSTWDKQTGTDLSGGSYWYKRCTRYSLFNNGPIFSGKQFNYQVSKHNMFWPVPNSAITANIGATLRQNYGYDGYDDSVPMFTNWEEAVADEEKTN</sequence>
<evidence type="ECO:0000259" key="7">
    <source>
        <dbReference type="Pfam" id="PF07980"/>
    </source>
</evidence>
<dbReference type="SUPFAM" id="SSF48452">
    <property type="entry name" value="TPR-like"/>
    <property type="match status" value="1"/>
</dbReference>
<dbReference type="AlphaFoldDB" id="A0A3E4IKY8"/>
<dbReference type="Proteomes" id="UP000284772">
    <property type="component" value="Unassembled WGS sequence"/>
</dbReference>
<evidence type="ECO:0000313" key="11">
    <source>
        <dbReference type="Proteomes" id="UP000284772"/>
    </source>
</evidence>
<dbReference type="Pfam" id="PF07980">
    <property type="entry name" value="SusD_RagB"/>
    <property type="match status" value="1"/>
</dbReference>
<evidence type="ECO:0000313" key="10">
    <source>
        <dbReference type="EMBL" id="RHN09409.1"/>
    </source>
</evidence>
<evidence type="ECO:0000256" key="1">
    <source>
        <dbReference type="ARBA" id="ARBA00004442"/>
    </source>
</evidence>
<proteinExistence type="inferred from homology"/>
<keyword evidence="5" id="KW-0998">Cell outer membrane</keyword>
<gene>
    <name evidence="9" type="ORF">DWX27_15910</name>
    <name evidence="10" type="ORF">DWZ32_03110</name>
</gene>
<dbReference type="GeneID" id="26157854"/>
<evidence type="ECO:0000256" key="4">
    <source>
        <dbReference type="ARBA" id="ARBA00023136"/>
    </source>
</evidence>
<comment type="similarity">
    <text evidence="2">Belongs to the SusD family.</text>
</comment>
<evidence type="ECO:0000256" key="3">
    <source>
        <dbReference type="ARBA" id="ARBA00022729"/>
    </source>
</evidence>
<comment type="caution">
    <text evidence="9">The sequence shown here is derived from an EMBL/GenBank/DDBJ whole genome shotgun (WGS) entry which is preliminary data.</text>
</comment>
<accession>A0A3E4IKY8</accession>
<keyword evidence="4" id="KW-0472">Membrane</keyword>